<accession>A0A3B1DJR7</accession>
<gene>
    <name evidence="1" type="ORF">MNBD_UNCLBAC01-1688</name>
</gene>
<protein>
    <recommendedName>
        <fullName evidence="2">DUF1640 domain-containing protein</fullName>
    </recommendedName>
</protein>
<reference evidence="1" key="1">
    <citation type="submission" date="2018-06" db="EMBL/GenBank/DDBJ databases">
        <authorList>
            <person name="Zhirakovskaya E."/>
        </authorList>
    </citation>
    <scope>NUCLEOTIDE SEQUENCE</scope>
</reference>
<dbReference type="EMBL" id="UOGJ01000039">
    <property type="protein sequence ID" value="VAX35230.1"/>
    <property type="molecule type" value="Genomic_DNA"/>
</dbReference>
<name>A0A3B1DJR7_9ZZZZ</name>
<evidence type="ECO:0000313" key="1">
    <source>
        <dbReference type="EMBL" id="VAX35230.1"/>
    </source>
</evidence>
<organism evidence="1">
    <name type="scientific">hydrothermal vent metagenome</name>
    <dbReference type="NCBI Taxonomy" id="652676"/>
    <lineage>
        <taxon>unclassified sequences</taxon>
        <taxon>metagenomes</taxon>
        <taxon>ecological metagenomes</taxon>
    </lineage>
</organism>
<evidence type="ECO:0008006" key="2">
    <source>
        <dbReference type="Google" id="ProtNLM"/>
    </source>
</evidence>
<sequence>MFENDIFENWLDEKSKEIVSKLGNKESLSSEEMIVLVLKAQTNHFHHLDSDLRADMVGLRVDFQNDIKELRSDMMHRFEQVDKRFERSYAFMKWQTGLGIVFASGILLKLILG</sequence>
<proteinExistence type="predicted"/>
<dbReference type="AlphaFoldDB" id="A0A3B1DJR7"/>